<dbReference type="EMBL" id="JAIPUX010003289">
    <property type="protein sequence ID" value="KAH0621112.1"/>
    <property type="molecule type" value="Genomic_DNA"/>
</dbReference>
<proteinExistence type="predicted"/>
<name>A0ABQ7SUU2_PHRPL</name>
<comment type="caution">
    <text evidence="2">The sequence shown here is derived from an EMBL/GenBank/DDBJ whole genome shotgun (WGS) entry which is preliminary data.</text>
</comment>
<evidence type="ECO:0000313" key="3">
    <source>
        <dbReference type="Proteomes" id="UP000826234"/>
    </source>
</evidence>
<sequence length="99" mass="10798">MTAAVVAAVINFLYVRDILYFFPTFCTFTDQVQHGCKVIARFVFYCTALRGIAFAAGTVGICLTISIAAFACQTVCYRSSENTATVVNLSLHEGKIDPE</sequence>
<keyword evidence="3" id="KW-1185">Reference proteome</keyword>
<accession>A0ABQ7SUU2</accession>
<dbReference type="Proteomes" id="UP000826234">
    <property type="component" value="Unassembled WGS sequence"/>
</dbReference>
<keyword evidence="1" id="KW-1133">Transmembrane helix</keyword>
<feature type="transmembrane region" description="Helical" evidence="1">
    <location>
        <begin position="51"/>
        <end position="71"/>
    </location>
</feature>
<evidence type="ECO:0000256" key="1">
    <source>
        <dbReference type="SAM" id="Phobius"/>
    </source>
</evidence>
<keyword evidence="1" id="KW-0472">Membrane</keyword>
<reference evidence="2 3" key="1">
    <citation type="journal article" date="2022" name="Gigascience">
        <title>A chromosome-level genome assembly and annotation of the desert horned lizard, Phrynosoma platyrhinos, provides insight into chromosomal rearrangements among reptiles.</title>
        <authorList>
            <person name="Koochekian N."/>
            <person name="Ascanio A."/>
            <person name="Farleigh K."/>
            <person name="Card D.C."/>
            <person name="Schield D.R."/>
            <person name="Castoe T.A."/>
            <person name="Jezkova T."/>
        </authorList>
    </citation>
    <scope>NUCLEOTIDE SEQUENCE [LARGE SCALE GENOMIC DNA]</scope>
    <source>
        <strain evidence="2">NK-2021</strain>
    </source>
</reference>
<keyword evidence="1" id="KW-0812">Transmembrane</keyword>
<organism evidence="2 3">
    <name type="scientific">Phrynosoma platyrhinos</name>
    <name type="common">Desert horned lizard</name>
    <dbReference type="NCBI Taxonomy" id="52577"/>
    <lineage>
        <taxon>Eukaryota</taxon>
        <taxon>Metazoa</taxon>
        <taxon>Chordata</taxon>
        <taxon>Craniata</taxon>
        <taxon>Vertebrata</taxon>
        <taxon>Euteleostomi</taxon>
        <taxon>Lepidosauria</taxon>
        <taxon>Squamata</taxon>
        <taxon>Bifurcata</taxon>
        <taxon>Unidentata</taxon>
        <taxon>Episquamata</taxon>
        <taxon>Toxicofera</taxon>
        <taxon>Iguania</taxon>
        <taxon>Phrynosomatidae</taxon>
        <taxon>Phrynosomatinae</taxon>
        <taxon>Phrynosoma</taxon>
    </lineage>
</organism>
<protein>
    <submittedName>
        <fullName evidence="2">Uncharacterized protein</fullName>
    </submittedName>
</protein>
<evidence type="ECO:0000313" key="2">
    <source>
        <dbReference type="EMBL" id="KAH0621112.1"/>
    </source>
</evidence>
<gene>
    <name evidence="2" type="ORF">JD844_022145</name>
</gene>